<keyword evidence="2" id="KW-1185">Reference proteome</keyword>
<sequence length="105" mass="12279">MHIYFTISLPPLLKFYHEFLCIFKSVGWLSDNNWLQKRNIKVDLESVPDDELAHILQKFYAEVRTNDGKMFSPEILRGIRATFTGPLLETHTTGHLTFLQEQHSC</sequence>
<dbReference type="AlphaFoldDB" id="A0A9D4RE97"/>
<protein>
    <submittedName>
        <fullName evidence="1">Uncharacterized protein</fullName>
    </submittedName>
</protein>
<reference evidence="1" key="1">
    <citation type="journal article" date="2019" name="bioRxiv">
        <title>The Genome of the Zebra Mussel, Dreissena polymorpha: A Resource for Invasive Species Research.</title>
        <authorList>
            <person name="McCartney M.A."/>
            <person name="Auch B."/>
            <person name="Kono T."/>
            <person name="Mallez S."/>
            <person name="Zhang Y."/>
            <person name="Obille A."/>
            <person name="Becker A."/>
            <person name="Abrahante J.E."/>
            <person name="Garbe J."/>
            <person name="Badalamenti J.P."/>
            <person name="Herman A."/>
            <person name="Mangelson H."/>
            <person name="Liachko I."/>
            <person name="Sullivan S."/>
            <person name="Sone E.D."/>
            <person name="Koren S."/>
            <person name="Silverstein K.A.T."/>
            <person name="Beckman K.B."/>
            <person name="Gohl D.M."/>
        </authorList>
    </citation>
    <scope>NUCLEOTIDE SEQUENCE</scope>
    <source>
        <strain evidence="1">Duluth1</strain>
        <tissue evidence="1">Whole animal</tissue>
    </source>
</reference>
<proteinExistence type="predicted"/>
<comment type="caution">
    <text evidence="1">The sequence shown here is derived from an EMBL/GenBank/DDBJ whole genome shotgun (WGS) entry which is preliminary data.</text>
</comment>
<organism evidence="1 2">
    <name type="scientific">Dreissena polymorpha</name>
    <name type="common">Zebra mussel</name>
    <name type="synonym">Mytilus polymorpha</name>
    <dbReference type="NCBI Taxonomy" id="45954"/>
    <lineage>
        <taxon>Eukaryota</taxon>
        <taxon>Metazoa</taxon>
        <taxon>Spiralia</taxon>
        <taxon>Lophotrochozoa</taxon>
        <taxon>Mollusca</taxon>
        <taxon>Bivalvia</taxon>
        <taxon>Autobranchia</taxon>
        <taxon>Heteroconchia</taxon>
        <taxon>Euheterodonta</taxon>
        <taxon>Imparidentia</taxon>
        <taxon>Neoheterodontei</taxon>
        <taxon>Myida</taxon>
        <taxon>Dreissenoidea</taxon>
        <taxon>Dreissenidae</taxon>
        <taxon>Dreissena</taxon>
    </lineage>
</organism>
<evidence type="ECO:0000313" key="2">
    <source>
        <dbReference type="Proteomes" id="UP000828390"/>
    </source>
</evidence>
<gene>
    <name evidence="1" type="ORF">DPMN_028133</name>
</gene>
<accession>A0A9D4RE97</accession>
<dbReference type="Proteomes" id="UP000828390">
    <property type="component" value="Unassembled WGS sequence"/>
</dbReference>
<reference evidence="1" key="2">
    <citation type="submission" date="2020-11" db="EMBL/GenBank/DDBJ databases">
        <authorList>
            <person name="McCartney M.A."/>
            <person name="Auch B."/>
            <person name="Kono T."/>
            <person name="Mallez S."/>
            <person name="Becker A."/>
            <person name="Gohl D.M."/>
            <person name="Silverstein K.A.T."/>
            <person name="Koren S."/>
            <person name="Bechman K.B."/>
            <person name="Herman A."/>
            <person name="Abrahante J.E."/>
            <person name="Garbe J."/>
        </authorList>
    </citation>
    <scope>NUCLEOTIDE SEQUENCE</scope>
    <source>
        <strain evidence="1">Duluth1</strain>
        <tissue evidence="1">Whole animal</tissue>
    </source>
</reference>
<name>A0A9D4RE97_DREPO</name>
<dbReference type="EMBL" id="JAIWYP010000002">
    <property type="protein sequence ID" value="KAH3865094.1"/>
    <property type="molecule type" value="Genomic_DNA"/>
</dbReference>
<evidence type="ECO:0000313" key="1">
    <source>
        <dbReference type="EMBL" id="KAH3865094.1"/>
    </source>
</evidence>